<gene>
    <name evidence="2" type="ORF">H5P30_16560</name>
</gene>
<comment type="caution">
    <text evidence="2">The sequence shown here is derived from an EMBL/GenBank/DDBJ whole genome shotgun (WGS) entry which is preliminary data.</text>
</comment>
<evidence type="ECO:0000259" key="1">
    <source>
        <dbReference type="Pfam" id="PF08241"/>
    </source>
</evidence>
<dbReference type="InterPro" id="IPR013216">
    <property type="entry name" value="Methyltransf_11"/>
</dbReference>
<keyword evidence="2" id="KW-0489">Methyltransferase</keyword>
<dbReference type="SUPFAM" id="SSF53335">
    <property type="entry name" value="S-adenosyl-L-methionine-dependent methyltransferases"/>
    <property type="match status" value="1"/>
</dbReference>
<dbReference type="Gene3D" id="3.40.50.150">
    <property type="entry name" value="Vaccinia Virus protein VP39"/>
    <property type="match status" value="1"/>
</dbReference>
<keyword evidence="2" id="KW-0808">Transferase</keyword>
<dbReference type="InterPro" id="IPR029063">
    <property type="entry name" value="SAM-dependent_MTases_sf"/>
</dbReference>
<keyword evidence="3" id="KW-1185">Reference proteome</keyword>
<dbReference type="GO" id="GO:0008757">
    <property type="term" value="F:S-adenosylmethionine-dependent methyltransferase activity"/>
    <property type="evidence" value="ECO:0007669"/>
    <property type="project" value="InterPro"/>
</dbReference>
<feature type="domain" description="Methyltransferase type 11" evidence="1">
    <location>
        <begin position="63"/>
        <end position="128"/>
    </location>
</feature>
<dbReference type="GO" id="GO:0032259">
    <property type="term" value="P:methylation"/>
    <property type="evidence" value="ECO:0007669"/>
    <property type="project" value="UniProtKB-KW"/>
</dbReference>
<proteinExistence type="predicted"/>
<accession>A0A7X1E766</accession>
<organism evidence="2 3">
    <name type="scientific">Puniceicoccus vermicola</name>
    <dbReference type="NCBI Taxonomy" id="388746"/>
    <lineage>
        <taxon>Bacteria</taxon>
        <taxon>Pseudomonadati</taxon>
        <taxon>Verrucomicrobiota</taxon>
        <taxon>Opitutia</taxon>
        <taxon>Puniceicoccales</taxon>
        <taxon>Puniceicoccaceae</taxon>
        <taxon>Puniceicoccus</taxon>
    </lineage>
</organism>
<evidence type="ECO:0000313" key="2">
    <source>
        <dbReference type="EMBL" id="MBC2603397.1"/>
    </source>
</evidence>
<dbReference type="Proteomes" id="UP000525652">
    <property type="component" value="Unassembled WGS sequence"/>
</dbReference>
<dbReference type="AlphaFoldDB" id="A0A7X1E766"/>
<name>A0A7X1E766_9BACT</name>
<dbReference type="RefSeq" id="WP_185694025.1">
    <property type="nucleotide sequence ID" value="NZ_JACHVA010000126.1"/>
</dbReference>
<dbReference type="Pfam" id="PF08241">
    <property type="entry name" value="Methyltransf_11"/>
    <property type="match status" value="1"/>
</dbReference>
<reference evidence="2 3" key="1">
    <citation type="submission" date="2020-07" db="EMBL/GenBank/DDBJ databases">
        <authorList>
            <person name="Feng X."/>
        </authorList>
    </citation>
    <scope>NUCLEOTIDE SEQUENCE [LARGE SCALE GENOMIC DNA]</scope>
    <source>
        <strain evidence="2 3">JCM14086</strain>
    </source>
</reference>
<protein>
    <submittedName>
        <fullName evidence="2">Class I SAM-dependent methyltransferase</fullName>
    </submittedName>
</protein>
<dbReference type="EMBL" id="JACHVA010000126">
    <property type="protein sequence ID" value="MBC2603397.1"/>
    <property type="molecule type" value="Genomic_DNA"/>
</dbReference>
<sequence>MMDTLLEKNRSFYESLWRRARLVTPDRFNTWPLIQKVAEDAPMRLEVGPGMRPRLPIAGTHFVDISRAALGELERAGGAVHEAGIHQLPFPDDHFDLVSALDIVEHVDADGDAVQELCRVAKTGAILLLSMPLYMDCWTPFDELVGHRRRYEIDELKDLLDRHQLVVEQSCVYGMQPKSSRVVDWAMNYLKKNPERAFWYYNKIFMPIGLRLQKPLRWEKGWCDLKGADEIFLVCRLQRQGRMSR</sequence>
<evidence type="ECO:0000313" key="3">
    <source>
        <dbReference type="Proteomes" id="UP000525652"/>
    </source>
</evidence>